<feature type="transmembrane region" description="Helical" evidence="7">
    <location>
        <begin position="50"/>
        <end position="70"/>
    </location>
</feature>
<proteinExistence type="inferred from homology"/>
<keyword evidence="4 7" id="KW-0812">Transmembrane</keyword>
<feature type="transmembrane region" description="Helical" evidence="7">
    <location>
        <begin position="19"/>
        <end position="38"/>
    </location>
</feature>
<keyword evidence="9" id="KW-1185">Reference proteome</keyword>
<dbReference type="SUPFAM" id="SSF103473">
    <property type="entry name" value="MFS general substrate transporter"/>
    <property type="match status" value="1"/>
</dbReference>
<name>A0ABQ1IZJ4_9PROT</name>
<dbReference type="InterPro" id="IPR004752">
    <property type="entry name" value="AmpG_permease/AT-1"/>
</dbReference>
<keyword evidence="5 7" id="KW-1133">Transmembrane helix</keyword>
<dbReference type="Gene3D" id="1.20.1250.20">
    <property type="entry name" value="MFS general substrate transporter like domains"/>
    <property type="match status" value="2"/>
</dbReference>
<dbReference type="PANTHER" id="PTHR12778">
    <property type="entry name" value="SOLUTE CARRIER FAMILY 33 ACETYL-COA TRANSPORTER -RELATED"/>
    <property type="match status" value="1"/>
</dbReference>
<gene>
    <name evidence="8" type="ORF">GCM10011505_41230</name>
</gene>
<evidence type="ECO:0000256" key="5">
    <source>
        <dbReference type="ARBA" id="ARBA00022989"/>
    </source>
</evidence>
<evidence type="ECO:0000256" key="1">
    <source>
        <dbReference type="ARBA" id="ARBA00004141"/>
    </source>
</evidence>
<feature type="transmembrane region" description="Helical" evidence="7">
    <location>
        <begin position="390"/>
        <end position="409"/>
    </location>
</feature>
<feature type="transmembrane region" description="Helical" evidence="7">
    <location>
        <begin position="364"/>
        <end position="384"/>
    </location>
</feature>
<dbReference type="PANTHER" id="PTHR12778:SF10">
    <property type="entry name" value="MAJOR FACILITATOR SUPERFAMILY DOMAIN-CONTAINING PROTEIN 3"/>
    <property type="match status" value="1"/>
</dbReference>
<comment type="similarity">
    <text evidence="2">Belongs to the major facilitator superfamily.</text>
</comment>
<feature type="transmembrane region" description="Helical" evidence="7">
    <location>
        <begin position="153"/>
        <end position="174"/>
    </location>
</feature>
<feature type="transmembrane region" description="Helical" evidence="7">
    <location>
        <begin position="296"/>
        <end position="317"/>
    </location>
</feature>
<organism evidence="8 9">
    <name type="scientific">Tistrella bauzanensis</name>
    <dbReference type="NCBI Taxonomy" id="657419"/>
    <lineage>
        <taxon>Bacteria</taxon>
        <taxon>Pseudomonadati</taxon>
        <taxon>Pseudomonadota</taxon>
        <taxon>Alphaproteobacteria</taxon>
        <taxon>Geminicoccales</taxon>
        <taxon>Geminicoccaceae</taxon>
        <taxon>Tistrella</taxon>
    </lineage>
</organism>
<keyword evidence="3" id="KW-0813">Transport</keyword>
<feature type="transmembrane region" description="Helical" evidence="7">
    <location>
        <begin position="180"/>
        <end position="200"/>
    </location>
</feature>
<reference evidence="9" key="1">
    <citation type="journal article" date="2019" name="Int. J. Syst. Evol. Microbiol.">
        <title>The Global Catalogue of Microorganisms (GCM) 10K type strain sequencing project: providing services to taxonomists for standard genome sequencing and annotation.</title>
        <authorList>
            <consortium name="The Broad Institute Genomics Platform"/>
            <consortium name="The Broad Institute Genome Sequencing Center for Infectious Disease"/>
            <person name="Wu L."/>
            <person name="Ma J."/>
        </authorList>
    </citation>
    <scope>NUCLEOTIDE SEQUENCE [LARGE SCALE GENOMIC DNA]</scope>
    <source>
        <strain evidence="9">CGMCC 1.10188</strain>
    </source>
</reference>
<comment type="caution">
    <text evidence="8">The sequence shown here is derived from an EMBL/GenBank/DDBJ whole genome shotgun (WGS) entry which is preliminary data.</text>
</comment>
<dbReference type="Proteomes" id="UP000603352">
    <property type="component" value="Unassembled WGS sequence"/>
</dbReference>
<feature type="transmembrane region" description="Helical" evidence="7">
    <location>
        <begin position="323"/>
        <end position="343"/>
    </location>
</feature>
<dbReference type="Pfam" id="PF07690">
    <property type="entry name" value="MFS_1"/>
    <property type="match status" value="1"/>
</dbReference>
<keyword evidence="6 7" id="KW-0472">Membrane</keyword>
<evidence type="ECO:0000256" key="2">
    <source>
        <dbReference type="ARBA" id="ARBA00008335"/>
    </source>
</evidence>
<dbReference type="InterPro" id="IPR011701">
    <property type="entry name" value="MFS"/>
</dbReference>
<feature type="transmembrane region" description="Helical" evidence="7">
    <location>
        <begin position="90"/>
        <end position="110"/>
    </location>
</feature>
<feature type="transmembrane region" description="Helical" evidence="7">
    <location>
        <begin position="260"/>
        <end position="284"/>
    </location>
</feature>
<feature type="transmembrane region" description="Helical" evidence="7">
    <location>
        <begin position="230"/>
        <end position="248"/>
    </location>
</feature>
<feature type="transmembrane region" description="Helical" evidence="7">
    <location>
        <begin position="116"/>
        <end position="141"/>
    </location>
</feature>
<dbReference type="RefSeq" id="WP_188581420.1">
    <property type="nucleotide sequence ID" value="NZ_BMDZ01000064.1"/>
</dbReference>
<protein>
    <submittedName>
        <fullName evidence="8">MFS transporter</fullName>
    </submittedName>
</protein>
<evidence type="ECO:0000256" key="7">
    <source>
        <dbReference type="SAM" id="Phobius"/>
    </source>
</evidence>
<evidence type="ECO:0000256" key="3">
    <source>
        <dbReference type="ARBA" id="ARBA00022448"/>
    </source>
</evidence>
<accession>A0ABQ1IZJ4</accession>
<dbReference type="InterPro" id="IPR036259">
    <property type="entry name" value="MFS_trans_sf"/>
</dbReference>
<evidence type="ECO:0000313" key="8">
    <source>
        <dbReference type="EMBL" id="GGB56046.1"/>
    </source>
</evidence>
<evidence type="ECO:0000256" key="4">
    <source>
        <dbReference type="ARBA" id="ARBA00022692"/>
    </source>
</evidence>
<comment type="subcellular location">
    <subcellularLocation>
        <location evidence="1">Membrane</location>
        <topology evidence="1">Multi-pass membrane protein</topology>
    </subcellularLocation>
</comment>
<dbReference type="EMBL" id="BMDZ01000064">
    <property type="protein sequence ID" value="GGB56046.1"/>
    <property type="molecule type" value="Genomic_DNA"/>
</dbReference>
<evidence type="ECO:0000256" key="6">
    <source>
        <dbReference type="ARBA" id="ARBA00023136"/>
    </source>
</evidence>
<evidence type="ECO:0000313" key="9">
    <source>
        <dbReference type="Proteomes" id="UP000603352"/>
    </source>
</evidence>
<sequence>MAMTSVAGRAATTTRPARVLTVIGGIYVTQSIIGGLTFHGLPTTLRAAGAGYEVIGLVSLLMLPWALKFLWAPWIERLRRPAGGGRRTRVIVLAGQGMAIIIIATLAASAGLPPPAMVLAVLAWAALVTATVDIGCDAYAVEQLPPALRGLGNVMQVGGGYVGALIGGGLFLVLVDRAGWSLAILTLVVVMAALTLPMALTREGPPAIAAVGTDPAHRPSLARAFARRPVLIGLVVVLLMQAGLRLAMGLTGPMLVDRGVSLQVIGLVSGAGGMAASLVGTLLAGLALRRVAPERLLAPLVAVEGLLLALLAAAIMGDVAAQPVLGLTVVLSLVQGGAFVALYSAMMGWSASPQAGVDFTLLQCADAGIAALAGLSGGLIAAAIGLDVSLALAAAISLFAAGLIPALIARMRRPEGMPA</sequence>